<dbReference type="STRING" id="3068.D8UBP0"/>
<feature type="region of interest" description="Disordered" evidence="2">
    <location>
        <begin position="171"/>
        <end position="224"/>
    </location>
</feature>
<feature type="region of interest" description="Disordered" evidence="2">
    <location>
        <begin position="1050"/>
        <end position="1070"/>
    </location>
</feature>
<dbReference type="EMBL" id="GL378378">
    <property type="protein sequence ID" value="EFJ42800.1"/>
    <property type="molecule type" value="Genomic_DNA"/>
</dbReference>
<feature type="compositionally biased region" description="Low complexity" evidence="2">
    <location>
        <begin position="172"/>
        <end position="209"/>
    </location>
</feature>
<organism evidence="4">
    <name type="scientific">Volvox carteri f. nagariensis</name>
    <dbReference type="NCBI Taxonomy" id="3068"/>
    <lineage>
        <taxon>Eukaryota</taxon>
        <taxon>Viridiplantae</taxon>
        <taxon>Chlorophyta</taxon>
        <taxon>core chlorophytes</taxon>
        <taxon>Chlorophyceae</taxon>
        <taxon>CS clade</taxon>
        <taxon>Chlamydomonadales</taxon>
        <taxon>Volvocaceae</taxon>
        <taxon>Volvox</taxon>
    </lineage>
</organism>
<feature type="region of interest" description="Disordered" evidence="2">
    <location>
        <begin position="962"/>
        <end position="983"/>
    </location>
</feature>
<feature type="compositionally biased region" description="Low complexity" evidence="2">
    <location>
        <begin position="3277"/>
        <end position="3288"/>
    </location>
</feature>
<feature type="region of interest" description="Disordered" evidence="2">
    <location>
        <begin position="2597"/>
        <end position="2616"/>
    </location>
</feature>
<gene>
    <name evidence="3" type="ORF">VOLCADRAFT_97017</name>
</gene>
<feature type="compositionally biased region" description="Pro residues" evidence="2">
    <location>
        <begin position="1050"/>
        <end position="1063"/>
    </location>
</feature>
<feature type="compositionally biased region" description="Gly residues" evidence="2">
    <location>
        <begin position="1590"/>
        <end position="1599"/>
    </location>
</feature>
<dbReference type="InParanoid" id="D8UBP0"/>
<protein>
    <recommendedName>
        <fullName evidence="5">Cleavage/polyadenylation specificity factor A subunit N-terminal domain-containing protein</fullName>
    </recommendedName>
</protein>
<feature type="compositionally biased region" description="Low complexity" evidence="2">
    <location>
        <begin position="3007"/>
        <end position="3019"/>
    </location>
</feature>
<dbReference type="Proteomes" id="UP000001058">
    <property type="component" value="Unassembled WGS sequence"/>
</dbReference>
<feature type="region of interest" description="Disordered" evidence="2">
    <location>
        <begin position="1181"/>
        <end position="1293"/>
    </location>
</feature>
<feature type="compositionally biased region" description="Pro residues" evidence="2">
    <location>
        <begin position="967"/>
        <end position="979"/>
    </location>
</feature>
<feature type="region of interest" description="Disordered" evidence="2">
    <location>
        <begin position="1815"/>
        <end position="1839"/>
    </location>
</feature>
<evidence type="ECO:0000313" key="4">
    <source>
        <dbReference type="Proteomes" id="UP000001058"/>
    </source>
</evidence>
<accession>D8UBP0</accession>
<keyword evidence="4" id="KW-1185">Reference proteome</keyword>
<feature type="region of interest" description="Disordered" evidence="2">
    <location>
        <begin position="1107"/>
        <end position="1138"/>
    </location>
</feature>
<feature type="region of interest" description="Disordered" evidence="2">
    <location>
        <begin position="3271"/>
        <end position="3315"/>
    </location>
</feature>
<feature type="region of interest" description="Disordered" evidence="2">
    <location>
        <begin position="2999"/>
        <end position="3051"/>
    </location>
</feature>
<evidence type="ECO:0008006" key="5">
    <source>
        <dbReference type="Google" id="ProtNLM"/>
    </source>
</evidence>
<dbReference type="PANTHER" id="PTHR13037">
    <property type="entry name" value="FORMIN"/>
    <property type="match status" value="1"/>
</dbReference>
<feature type="region of interest" description="Disordered" evidence="2">
    <location>
        <begin position="689"/>
        <end position="744"/>
    </location>
</feature>
<dbReference type="PANTHER" id="PTHR13037:SF24">
    <property type="entry name" value="POLYCOMB PROTEIN PCL-RELATED"/>
    <property type="match status" value="1"/>
</dbReference>
<name>D8UBP0_VOLCA</name>
<evidence type="ECO:0000313" key="3">
    <source>
        <dbReference type="EMBL" id="EFJ42800.1"/>
    </source>
</evidence>
<feature type="region of interest" description="Disordered" evidence="2">
    <location>
        <begin position="768"/>
        <end position="822"/>
    </location>
</feature>
<feature type="compositionally biased region" description="Pro residues" evidence="2">
    <location>
        <begin position="809"/>
        <end position="821"/>
    </location>
</feature>
<feature type="region of interest" description="Disordered" evidence="2">
    <location>
        <begin position="2281"/>
        <end position="2324"/>
    </location>
</feature>
<keyword evidence="1" id="KW-0945">Host-virus interaction</keyword>
<feature type="compositionally biased region" description="Gly residues" evidence="2">
    <location>
        <begin position="1264"/>
        <end position="1284"/>
    </location>
</feature>
<feature type="compositionally biased region" description="Low complexity" evidence="2">
    <location>
        <begin position="2597"/>
        <end position="2606"/>
    </location>
</feature>
<evidence type="ECO:0000256" key="2">
    <source>
        <dbReference type="SAM" id="MobiDB-lite"/>
    </source>
</evidence>
<feature type="region of interest" description="Disordered" evidence="2">
    <location>
        <begin position="549"/>
        <end position="571"/>
    </location>
</feature>
<dbReference type="InterPro" id="IPR015943">
    <property type="entry name" value="WD40/YVTN_repeat-like_dom_sf"/>
</dbReference>
<dbReference type="Gene3D" id="2.130.10.10">
    <property type="entry name" value="YVTN repeat-like/Quinoprotein amine dehydrogenase"/>
    <property type="match status" value="2"/>
</dbReference>
<dbReference type="KEGG" id="vcn:VOLCADRAFT_97017"/>
<sequence length="3333" mass="330205">MAATWLSKTLVPSGVVEHVVCGNFVATCQPGHAQVVLLHAGSNLELLAVGASGAAASVCSQPLQAGDAVVDMRVLPRAARLDTTAVAVRPCPDPDSLLLLTGSGRVTVLRFDEQCNRFVLVQEVLLTGPGTQPRFQPRLMATSPSGRHGVAIAAFQDRIFYLPPASLVASTPPSACAHTHPSASTATAAAGREAGGSPRTTPAAAAGAEAAGGGTTTTTTTAGVPAASGGGAAVAGRYPAVLSNTPVPYIHRRPRGAAAPPPVLTAGPVAGTAPRDLRSATVDALAASDSRFIAGSSFLPLLPEAGFGAIWDLAILEGPGLITAGRTGAGASGGGGNGGGGGNLVELRRRQRREPGDEGAAVVDGGSSGARGVDYFRVAALVHRSSTDSGAAPTAPPPPADLLGVGHLLRAAPPGPAAAGGQAEDAGAAALVRSNARSVARLNERGRGLLVVGTHGTVFLMAALLARHALPPAGSGGGGGTVSAAAATPATAGCSAAYSSAAAAAAAAAALPPPPVLYLEDLMATAATVTLAALGTAYPAAVAARELPRCGGDSSSSSGGDGGGGGIGGSTDDGDDDVFDFCFPDLHFRRAVLSPLGQQPVRGQGAPERAPAAASGHGWAYLRFAETYFGPAAAAPAATAPPGAAAAAAVGAGGVHAADVGMVRVSAGDGDGGGGGTAAAMDLDDDGENYARRGGTSSAAGFGGAYGGGGGGRVDRTAAGEEEDDEGTTDSRAASTRILPRRRPRRLGALHDAFLRYRATESQGAAAATTAAAAGGEGSRHGDSLRDRLAPYSRGGRGGEEAAQEEEAPPPPPPPRFPPHAAPLLQLLNRDRGTRPLNARSLRTMMDPEHLRLVRKRKEGADTVSARAAVDAATAAMAAIAAAALDEQDIHGARPLPPLKQAPPVLGVEQLPFAEPQCKGHICTVAEWLSAPIPPPTLPPPPPPAPPHFSGIARAASPAAAVAAGHAPPPPPPSLPPPASAFTSRVNGSGPDIATAATSRAAAAACAPLPPPQRQLTHGSVAQMARRLLLCSAAGPALCLTVTFPTFSTPPPVPPPVPPASPPPEKHRHGSPVAAAVAAEYGAADDVELLDAAAMGMQPNISVDARDLEHEEEGGDPGGAAEGDVGLPQLPEMRSPPLAQSRWLSSGFTTDTAAAAAAAGTCAAPTAAARATATLIGFARSSSSSLPTSGGAVGAPASSTTIGSSPPEVAKGRRHVAPPPGVSGRAAGISGGRQAAAASWATRGSGGTGNVPGGRRTKTSALPGRGGGLGRWSCGEGGGGGDGPGPRRPGGVKEAAAAAAGVLALRLLGRVPQPRPMVDFVVTEAAGVSGRGRMLQVTGAVLGLEAPGSAHSPPHPAGGTAAPEHKLQVLRGCLAAPVVASVPNQGAIPNGLWSIPLRTAVALCTSGGALGGGSGAPQPPRAAAAAAAAAANSLPAGGSLVVLSYVGGSRALAPVLDTDFAAESNPGGSGASLPYGDVGPADVAPSMCDVTEALQLRHWEPTLAAGLVAESVLVQVGWYDRTELTENCLGYVLCFSLQITPSGVLLVSLDTLANPALAAAAAGAAAASAAAAAATAPSGSSVLPDDVAATGGGGGGGGSSWDAPLARSTTDGGALTERPFQVGFFGQAAEVAEVAAAATAGGGGCSESRCPSISGYSSVAEGMGAMVLASDMLLDDEVQEGVRSTGDNLALYSPDILPPPPPLLPSSAPLPGFGNAAGDTAAVEGLAGLRRMLSMPPPPPPQLLTTAAGSQMSGGPDTGGGGGASAPAEAEVSPGGVGWWSAAAPDITLGSVAPGCVALVRKLDRRITVLGVVQRGSLGGGGGGGDGSAPSRLSRKRPRSTVTVRELGCSPPLDCEPSCCALRALPPPPAQPPPPRAHALHTFRRTPSASSSAFVAAAATAAMTAAAAAAADAVDPGGAAGAAAPAVHWGVGLPPLPPRTGPISSIQLLLLTHGSSGLRCSLLARISTSVPPGLGPSAGPAGPLTASVPESVLFIAPAPIPMAAAAVAAGRTAGGGGGGRLSIANRWGSPGTSEAVFCLVGLRSGGVAAFSYGAPAATSEAALAAAPSHYRASSDGAEDAAACNAGDGSDFDGVEAMENDGPEAAKAQVVHSVAPTAAAEVLRLVWHSPLEQVPLRLTSLAPFRPWQALAVGTAVHLLELTSHSGRLLCSTVLPASGKWAPDCGTSKAANTAPPHPLEAILAVPMHLPAASAATAVATTAAAAVGGEAAGAGFDAFLQRPVRLPPPPPPPGHPGPQELALVVLNDGSWRVLSLQRLSRLGRQPPSVMPLGPPDGVGDGATRGSVGNGVSERRPASLPVPGTAPLGRPRQLLFVPQLLPALSSSSLSPRAVVHDDDRLPAGVSAAPGGGAGRACDGYLILLADDPQGSQLQPHGQSAGSRFIHVLEAASGRLVTSFDVDAAASGFLATCASVWQVRPEAGVSIDVDGGGPGGGVGPPPWERLMGGGGGGSGLLNDDDGGEVDLGEEGVHGGDGGGGGGGEVLMGDAREALPPGHLWQRRLWDQGGGWEAAEHEALQVAELAAAAAAPPAAGGAEEHREAARGAAAADAAAADPFMVEDWELEPLMAGGEAAAAAAALAAAAADANQPQEPPPEQPHMHRWRWQGERAGAPAVAAAFDVEEFLRELDEQRGAAAAAAPAAAGIGADGEGRRGMDMEEPWRRMRHFVGFLGQVPAAARPGGGGSSAATAAAGDNTRRARPAGTPAVLLAVGCSGQGGGEVMVLQMVPALLQLLPRLRGGDGASSAATAATAAAAAAADSPNGSPSLDKLGDDWFTWPVARRRSPLQHWLGRMAGNAAAAAAATAVPPPPPPPLLPAREAVAVANASDGAEEQAPPPPSSAAAAAVRTAAAADDSGGLPTTRVVHLQVVHRLLLARPVTAVCPYDAETLVVAAGRRLLIYALRCGRLHRMGWTPTRNSVTAMSACPARSLLACTDGTTGVMLYTAVHAGYGTGASAMAVGPPIALRLIAADAVHRPVTSLLLLPPPPPQLQPSRSASDASVSNAGGGGVAAAASPSGEPMDTAPGAADGQPDATTATATDAAAAAAAEMDCVVIAATDSSGQLLMLAPGPPSSGLPCRTLVVVAAAQCPDTGLRLRAHLPRPVPRYNQARPFQPGAPALLLAGLSGAVHVVRPCPEAAVPLLVLLERALAGYWAVRHVTGGRHRCIGEAAVEDVDDVAGRWWWWCSHQHHPGVLDGDLLEQLLDLPRPMGLQVLKGVPPGALTAALAAARTGLDALYHRAVAEADSRLQAMTLREDREGGPQQPQQQPQQQQVPAPNGLLLAGRDSELGFGASPAGGEEESLDLVLQVLQEVLLLPP</sequence>
<proteinExistence type="predicted"/>
<feature type="compositionally biased region" description="Gly residues" evidence="2">
    <location>
        <begin position="559"/>
        <end position="571"/>
    </location>
</feature>
<feature type="compositionally biased region" description="Gly residues" evidence="2">
    <location>
        <begin position="1817"/>
        <end position="1827"/>
    </location>
</feature>
<dbReference type="OrthoDB" id="552685at2759"/>
<evidence type="ECO:0000256" key="1">
    <source>
        <dbReference type="ARBA" id="ARBA00022581"/>
    </source>
</evidence>
<dbReference type="GeneID" id="9626615"/>
<feature type="region of interest" description="Disordered" evidence="2">
    <location>
        <begin position="1736"/>
        <end position="1773"/>
    </location>
</feature>
<feature type="compositionally biased region" description="Gly residues" evidence="2">
    <location>
        <begin position="701"/>
        <end position="712"/>
    </location>
</feature>
<feature type="region of interest" description="Disordered" evidence="2">
    <location>
        <begin position="1577"/>
        <end position="1612"/>
    </location>
</feature>
<feature type="compositionally biased region" description="Basic and acidic residues" evidence="2">
    <location>
        <begin position="778"/>
        <end position="789"/>
    </location>
</feature>
<dbReference type="RefSeq" id="XP_002956060.1">
    <property type="nucleotide sequence ID" value="XM_002956014.1"/>
</dbReference>
<feature type="region of interest" description="Disordered" evidence="2">
    <location>
        <begin position="2694"/>
        <end position="2715"/>
    </location>
</feature>
<reference evidence="3 4" key="1">
    <citation type="journal article" date="2010" name="Science">
        <title>Genomic analysis of organismal complexity in the multicellular green alga Volvox carteri.</title>
        <authorList>
            <person name="Prochnik S.E."/>
            <person name="Umen J."/>
            <person name="Nedelcu A.M."/>
            <person name="Hallmann A."/>
            <person name="Miller S.M."/>
            <person name="Nishii I."/>
            <person name="Ferris P."/>
            <person name="Kuo A."/>
            <person name="Mitros T."/>
            <person name="Fritz-Laylin L.K."/>
            <person name="Hellsten U."/>
            <person name="Chapman J."/>
            <person name="Simakov O."/>
            <person name="Rensing S.A."/>
            <person name="Terry A."/>
            <person name="Pangilinan J."/>
            <person name="Kapitonov V."/>
            <person name="Jurka J."/>
            <person name="Salamov A."/>
            <person name="Shapiro H."/>
            <person name="Schmutz J."/>
            <person name="Grimwood J."/>
            <person name="Lindquist E."/>
            <person name="Lucas S."/>
            <person name="Grigoriev I.V."/>
            <person name="Schmitt R."/>
            <person name="Kirk D."/>
            <person name="Rokhsar D.S."/>
        </authorList>
    </citation>
    <scope>NUCLEOTIDE SEQUENCE [LARGE SCALE GENOMIC DNA]</scope>
    <source>
        <strain evidence="4">f. Nagariensis / Eve</strain>
    </source>
</reference>